<dbReference type="AlphaFoldDB" id="A0A364MUZ6"/>
<organism evidence="2 3">
    <name type="scientific">Stemphylium lycopersici</name>
    <name type="common">Tomato gray leaf spot disease fungus</name>
    <name type="synonym">Thyrospora lycopersici</name>
    <dbReference type="NCBI Taxonomy" id="183478"/>
    <lineage>
        <taxon>Eukaryota</taxon>
        <taxon>Fungi</taxon>
        <taxon>Dikarya</taxon>
        <taxon>Ascomycota</taxon>
        <taxon>Pezizomycotina</taxon>
        <taxon>Dothideomycetes</taxon>
        <taxon>Pleosporomycetidae</taxon>
        <taxon>Pleosporales</taxon>
        <taxon>Pleosporineae</taxon>
        <taxon>Pleosporaceae</taxon>
        <taxon>Stemphylium</taxon>
    </lineage>
</organism>
<evidence type="ECO:0000256" key="1">
    <source>
        <dbReference type="SAM" id="MobiDB-lite"/>
    </source>
</evidence>
<reference evidence="3" key="1">
    <citation type="submission" date="2018-05" db="EMBL/GenBank/DDBJ databases">
        <title>Draft genome sequence of Stemphylium lycopersici strain CIDEFI 213.</title>
        <authorList>
            <person name="Medina R."/>
            <person name="Franco M.E.E."/>
            <person name="Lucentini C.G."/>
            <person name="Saparrat M.C.N."/>
            <person name="Balatti P.A."/>
        </authorList>
    </citation>
    <scope>NUCLEOTIDE SEQUENCE [LARGE SCALE GENOMIC DNA]</scope>
    <source>
        <strain evidence="3">CIDEFI 213</strain>
    </source>
</reference>
<keyword evidence="3" id="KW-1185">Reference proteome</keyword>
<name>A0A364MUZ6_STELY</name>
<accession>A0A364MUZ6</accession>
<comment type="caution">
    <text evidence="2">The sequence shown here is derived from an EMBL/GenBank/DDBJ whole genome shotgun (WGS) entry which is preliminary data.</text>
</comment>
<evidence type="ECO:0000313" key="2">
    <source>
        <dbReference type="EMBL" id="RAR04149.1"/>
    </source>
</evidence>
<sequence>MAKRQFLLPKVELISTSCVSQEPPLSRTVQPPKNAYGMPAF</sequence>
<dbReference type="EMBL" id="QGDH01000162">
    <property type="protein sequence ID" value="RAR04149.1"/>
    <property type="molecule type" value="Genomic_DNA"/>
</dbReference>
<feature type="region of interest" description="Disordered" evidence="1">
    <location>
        <begin position="22"/>
        <end position="41"/>
    </location>
</feature>
<protein>
    <submittedName>
        <fullName evidence="2">Uncharacterized protein</fullName>
    </submittedName>
</protein>
<evidence type="ECO:0000313" key="3">
    <source>
        <dbReference type="Proteomes" id="UP000249619"/>
    </source>
</evidence>
<dbReference type="Proteomes" id="UP000249619">
    <property type="component" value="Unassembled WGS sequence"/>
</dbReference>
<proteinExistence type="predicted"/>
<gene>
    <name evidence="2" type="ORF">DDE83_007954</name>
</gene>